<dbReference type="STRING" id="13333.W1NI77"/>
<dbReference type="PANTHER" id="PTHR46043">
    <property type="entry name" value="ARM REPEAT SUPERFAMILY PROTEIN"/>
    <property type="match status" value="1"/>
</dbReference>
<proteinExistence type="predicted"/>
<dbReference type="SUPFAM" id="SSF48371">
    <property type="entry name" value="ARM repeat"/>
    <property type="match status" value="1"/>
</dbReference>
<dbReference type="Pfam" id="PF23005">
    <property type="entry name" value="DUF7032"/>
    <property type="match status" value="1"/>
</dbReference>
<dbReference type="HOGENOM" id="CLU_024029_0_0_1"/>
<dbReference type="KEGG" id="atr:18423419"/>
<evidence type="ECO:0000259" key="2">
    <source>
        <dbReference type="Pfam" id="PF23005"/>
    </source>
</evidence>
<dbReference type="Proteomes" id="UP000017836">
    <property type="component" value="Unassembled WGS sequence"/>
</dbReference>
<accession>W1NI77</accession>
<evidence type="ECO:0000313" key="4">
    <source>
        <dbReference type="Proteomes" id="UP000017836"/>
    </source>
</evidence>
<dbReference type="Pfam" id="PF00514">
    <property type="entry name" value="Arm"/>
    <property type="match status" value="1"/>
</dbReference>
<dbReference type="InterPro" id="IPR054296">
    <property type="entry name" value="DUF7032"/>
</dbReference>
<dbReference type="eggNOG" id="KOG0167">
    <property type="taxonomic scope" value="Eukaryota"/>
</dbReference>
<dbReference type="InterPro" id="IPR000225">
    <property type="entry name" value="Armadillo"/>
</dbReference>
<dbReference type="InterPro" id="IPR011989">
    <property type="entry name" value="ARM-like"/>
</dbReference>
<dbReference type="PROSITE" id="PS50176">
    <property type="entry name" value="ARM_REPEAT"/>
    <property type="match status" value="1"/>
</dbReference>
<dbReference type="PANTHER" id="PTHR46043:SF2">
    <property type="entry name" value="ARM REPEAT SUPERFAMILY PROTEIN"/>
    <property type="match status" value="1"/>
</dbReference>
<dbReference type="AlphaFoldDB" id="W1NI77"/>
<dbReference type="OrthoDB" id="7537227at2759"/>
<feature type="domain" description="DUF7032" evidence="2">
    <location>
        <begin position="25"/>
        <end position="133"/>
    </location>
</feature>
<reference evidence="4" key="1">
    <citation type="journal article" date="2013" name="Science">
        <title>The Amborella genome and the evolution of flowering plants.</title>
        <authorList>
            <consortium name="Amborella Genome Project"/>
        </authorList>
    </citation>
    <scope>NUCLEOTIDE SEQUENCE [LARGE SCALE GENOMIC DNA]</scope>
</reference>
<organism evidence="3 4">
    <name type="scientific">Amborella trichopoda</name>
    <dbReference type="NCBI Taxonomy" id="13333"/>
    <lineage>
        <taxon>Eukaryota</taxon>
        <taxon>Viridiplantae</taxon>
        <taxon>Streptophyta</taxon>
        <taxon>Embryophyta</taxon>
        <taxon>Tracheophyta</taxon>
        <taxon>Spermatophyta</taxon>
        <taxon>Magnoliopsida</taxon>
        <taxon>Amborellales</taxon>
        <taxon>Amborellaceae</taxon>
        <taxon>Amborella</taxon>
    </lineage>
</organism>
<name>W1NI77_AMBTC</name>
<evidence type="ECO:0000313" key="3">
    <source>
        <dbReference type="EMBL" id="ERM95497.1"/>
    </source>
</evidence>
<evidence type="ECO:0000256" key="1">
    <source>
        <dbReference type="PROSITE-ProRule" id="PRU00259"/>
    </source>
</evidence>
<dbReference type="Gramene" id="ERM95497">
    <property type="protein sequence ID" value="ERM95497"/>
    <property type="gene ID" value="AMTR_s00151p00031890"/>
</dbReference>
<dbReference type="InterPro" id="IPR016024">
    <property type="entry name" value="ARM-type_fold"/>
</dbReference>
<dbReference type="EMBL" id="KI397475">
    <property type="protein sequence ID" value="ERM95497.1"/>
    <property type="molecule type" value="Genomic_DNA"/>
</dbReference>
<dbReference type="OMA" id="QEKSANC"/>
<sequence>MQQPNTHLANAPCSELAPEECLDTIQNLISILILACLPLKVFVGRWQTIRTRLDHLQNLASQVSDCPHWHENALLADLLHKILSTLNQVSDYVKSCSEMAYSGKLLMQSDLDMVAAALSEHLRDLDVLLRSGVLRQSSAIVLSMPVAEAANQDVAFFVRDLFARLKIGGPDFKRKALDSLIELLADDCKRGTVVAKEGDVPYLIRLLDSDQACIREQAVSAVALLAENEAGRQSLFVEGGLGGLVRVLETCSHVAREKAASAIEALTSDPENAWALSAYGGLSALIELCSSGSLAAQTKAAGALLNAVNYVEDVRLSMAEEGESTVSLLVGLLVSGTPLARQHAAECLYILISSISTVNLREMIVRDGGGGVQALLQLLHEAPTPRAQEVALNAISALSAPPSPTARALVCCHGFLKQLSELLKGAGGVCVQHAAALTVVNLAAVSDDARSTLREAGCLTPLVKMLEAKAEETQEAATEALVALLATQGNRRDFVKDEKSLGKLVQLLDPGYQGVCKRFPLAVLTVLSKSKSSRRKIAAVGACQHLQRLVEMEVAGAKKVMVRITGGRIRNLLTGAWKNY</sequence>
<keyword evidence="4" id="KW-1185">Reference proteome</keyword>
<feature type="repeat" description="ARM" evidence="1">
    <location>
        <begin position="198"/>
        <end position="240"/>
    </location>
</feature>
<dbReference type="Gene3D" id="1.25.10.10">
    <property type="entry name" value="Leucine-rich Repeat Variant"/>
    <property type="match status" value="1"/>
</dbReference>
<protein>
    <recommendedName>
        <fullName evidence="2">DUF7032 domain-containing protein</fullName>
    </recommendedName>
</protein>
<gene>
    <name evidence="3" type="ORF">AMTR_s00151p00031890</name>
</gene>
<dbReference type="SMART" id="SM00185">
    <property type="entry name" value="ARM"/>
    <property type="match status" value="5"/>
</dbReference>